<reference evidence="2" key="1">
    <citation type="submission" date="2020-10" db="EMBL/GenBank/DDBJ databases">
        <authorList>
            <person name="Gilroy R."/>
        </authorList>
    </citation>
    <scope>NUCLEOTIDE SEQUENCE</scope>
    <source>
        <strain evidence="2">G3-8215</strain>
    </source>
</reference>
<proteinExistence type="predicted"/>
<dbReference type="AlphaFoldDB" id="A0A940DST6"/>
<gene>
    <name evidence="2" type="ORF">IAB75_03445</name>
</gene>
<keyword evidence="1" id="KW-0812">Transmembrane</keyword>
<evidence type="ECO:0000313" key="2">
    <source>
        <dbReference type="EMBL" id="MBO8483156.1"/>
    </source>
</evidence>
<feature type="transmembrane region" description="Helical" evidence="1">
    <location>
        <begin position="44"/>
        <end position="64"/>
    </location>
</feature>
<keyword evidence="1" id="KW-1133">Transmembrane helix</keyword>
<accession>A0A940DST6</accession>
<sequence>MNKNLWILLIILALITPIILNIIIGSTNPLDSIEIVGKEDDWLGFYGSYIGGVLAAIVAFMTMWQSSKHNTLNVMIQQQEAYIKEMNNTLAERISKLDFWYIGSISLHAPEKEKEEFYMRVLSEIDKLNDLSKDISRLYNAYGMLHSQTQNIAEKDFNEFYEICVKQYKRRIDEMTRMLTTVKNGRDTEEHNKIYQSFRSDLADFNLKLADDKEHYTDVLFKKANSIIQAEEKKLEKLNREKKKIFPKIPQ</sequence>
<dbReference type="Proteomes" id="UP000725002">
    <property type="component" value="Unassembled WGS sequence"/>
</dbReference>
<comment type="caution">
    <text evidence="2">The sequence shown here is derived from an EMBL/GenBank/DDBJ whole genome shotgun (WGS) entry which is preliminary data.</text>
</comment>
<evidence type="ECO:0000313" key="3">
    <source>
        <dbReference type="Proteomes" id="UP000725002"/>
    </source>
</evidence>
<reference evidence="2" key="2">
    <citation type="journal article" date="2021" name="PeerJ">
        <title>Extensive microbial diversity within the chicken gut microbiome revealed by metagenomics and culture.</title>
        <authorList>
            <person name="Gilroy R."/>
            <person name="Ravi A."/>
            <person name="Getino M."/>
            <person name="Pursley I."/>
            <person name="Horton D.L."/>
            <person name="Alikhan N.F."/>
            <person name="Baker D."/>
            <person name="Gharbi K."/>
            <person name="Hall N."/>
            <person name="Watson M."/>
            <person name="Adriaenssens E.M."/>
            <person name="Foster-Nyarko E."/>
            <person name="Jarju S."/>
            <person name="Secka A."/>
            <person name="Antonio M."/>
            <person name="Oren A."/>
            <person name="Chaudhuri R.R."/>
            <person name="La Ragione R."/>
            <person name="Hildebrand F."/>
            <person name="Pallen M.J."/>
        </authorList>
    </citation>
    <scope>NUCLEOTIDE SEQUENCE</scope>
    <source>
        <strain evidence="2">G3-8215</strain>
    </source>
</reference>
<feature type="transmembrane region" description="Helical" evidence="1">
    <location>
        <begin position="5"/>
        <end position="24"/>
    </location>
</feature>
<dbReference type="EMBL" id="JADILV010000024">
    <property type="protein sequence ID" value="MBO8483156.1"/>
    <property type="molecule type" value="Genomic_DNA"/>
</dbReference>
<name>A0A940DST6_9BACT</name>
<organism evidence="2 3">
    <name type="scientific">Candidatus Cryptobacteroides avicola</name>
    <dbReference type="NCBI Taxonomy" id="2840757"/>
    <lineage>
        <taxon>Bacteria</taxon>
        <taxon>Pseudomonadati</taxon>
        <taxon>Bacteroidota</taxon>
        <taxon>Bacteroidia</taxon>
        <taxon>Bacteroidales</taxon>
        <taxon>Candidatus Cryptobacteroides</taxon>
    </lineage>
</organism>
<evidence type="ECO:0000256" key="1">
    <source>
        <dbReference type="SAM" id="Phobius"/>
    </source>
</evidence>
<keyword evidence="1" id="KW-0472">Membrane</keyword>
<protein>
    <submittedName>
        <fullName evidence="2">Uncharacterized protein</fullName>
    </submittedName>
</protein>